<keyword evidence="8" id="KW-1185">Reference proteome</keyword>
<reference evidence="7 8" key="1">
    <citation type="submission" date="2019-03" db="EMBL/GenBank/DDBJ databases">
        <title>Genomic Encyclopedia of Type Strains, Phase IV (KMG-IV): sequencing the most valuable type-strain genomes for metagenomic binning, comparative biology and taxonomic classification.</title>
        <authorList>
            <person name="Goeker M."/>
        </authorList>
    </citation>
    <scope>NUCLEOTIDE SEQUENCE [LARGE SCALE GENOMIC DNA]</scope>
    <source>
        <strain evidence="7 8">DSM 25287</strain>
    </source>
</reference>
<sequence>MKARVGNRAAIPFATALRETLARGYRGGDLRADALAGLTVGIVAVPLAMALAIGSGVPPQYGLYTSIVAGVLIALTGGARYNVSGPTAAFIVILLPIATRYGVGGLVTASCLAGVMLLLMGLARMGRLIQFIPYPVTTGFTAGIGVVIASLQFKDFFGLSLPHAPESFLERVHLVVQALPGAHLPDLLIGAATLAVLVLWPRLRTPIPQHLAALAIGTVLAWGLTHSISGFEVATIASRFSFTVGGQTHAGVPAILPQFVLPWSLPGADGAAVGLSLAMIEALIGPAMAIALLGAIESLLCAVVADGMTGTKHDPDAELVGQGIGNIVAPFFGGIAATGALARTATNIRAGARSPLAAVIHAAFILLVLLALAPLLGYLPMASLAALLLLVAWNMSEAKHFVRIMQIAPKSDVAVLLVCFGLTVIFDMVIAVSVGVVLAALLFMNRMAAFAGGTLFDGTEHPGLDAPLPNGVRLYAVAGPLFFGAAEKAMSTLHAIDEHCRAVILDLEDVPVMDMTGLVSLDSAITRLRKDGVFVAIAGIRAQPAAVLARSGIRERPGELIIQSNLRTAVNRVRQHLGEPGTEKPRITDAII</sequence>
<protein>
    <submittedName>
        <fullName evidence="7">SulP family sulfate permease</fullName>
    </submittedName>
</protein>
<evidence type="ECO:0000256" key="4">
    <source>
        <dbReference type="ARBA" id="ARBA00023136"/>
    </source>
</evidence>
<dbReference type="NCBIfam" id="NF008660">
    <property type="entry name" value="PRK11660.1"/>
    <property type="match status" value="1"/>
</dbReference>
<evidence type="ECO:0000313" key="7">
    <source>
        <dbReference type="EMBL" id="TCO83334.1"/>
    </source>
</evidence>
<dbReference type="Proteomes" id="UP000295765">
    <property type="component" value="Unassembled WGS sequence"/>
</dbReference>
<dbReference type="RefSeq" id="WP_132538183.1">
    <property type="nucleotide sequence ID" value="NZ_SLWY01000002.1"/>
</dbReference>
<evidence type="ECO:0000256" key="5">
    <source>
        <dbReference type="SAM" id="Phobius"/>
    </source>
</evidence>
<dbReference type="GO" id="GO:0055085">
    <property type="term" value="P:transmembrane transport"/>
    <property type="evidence" value="ECO:0007669"/>
    <property type="project" value="InterPro"/>
</dbReference>
<dbReference type="CDD" id="cd07042">
    <property type="entry name" value="STAS_SulP_like_sulfate_transporter"/>
    <property type="match status" value="1"/>
</dbReference>
<feature type="transmembrane region" description="Helical" evidence="5">
    <location>
        <begin position="131"/>
        <end position="153"/>
    </location>
</feature>
<comment type="caution">
    <text evidence="7">The sequence shown here is derived from an EMBL/GenBank/DDBJ whole genome shotgun (WGS) entry which is preliminary data.</text>
</comment>
<dbReference type="InterPro" id="IPR036513">
    <property type="entry name" value="STAS_dom_sf"/>
</dbReference>
<dbReference type="Gene3D" id="3.30.750.24">
    <property type="entry name" value="STAS domain"/>
    <property type="match status" value="1"/>
</dbReference>
<feature type="transmembrane region" description="Helical" evidence="5">
    <location>
        <begin position="287"/>
        <end position="308"/>
    </location>
</feature>
<dbReference type="Pfam" id="PF01740">
    <property type="entry name" value="STAS"/>
    <property type="match status" value="1"/>
</dbReference>
<dbReference type="SUPFAM" id="SSF52091">
    <property type="entry name" value="SpoIIaa-like"/>
    <property type="match status" value="1"/>
</dbReference>
<dbReference type="InterPro" id="IPR001902">
    <property type="entry name" value="SLC26A/SulP_fam"/>
</dbReference>
<dbReference type="Pfam" id="PF00916">
    <property type="entry name" value="Sulfate_transp"/>
    <property type="match status" value="1"/>
</dbReference>
<dbReference type="InterPro" id="IPR002645">
    <property type="entry name" value="STAS_dom"/>
</dbReference>
<feature type="domain" description="STAS" evidence="6">
    <location>
        <begin position="462"/>
        <end position="573"/>
    </location>
</feature>
<comment type="subcellular location">
    <subcellularLocation>
        <location evidence="1">Membrane</location>
        <topology evidence="1">Multi-pass membrane protein</topology>
    </subcellularLocation>
</comment>
<name>A0A4R2LF84_9GAMM</name>
<accession>A0A4R2LF84</accession>
<feature type="transmembrane region" description="Helical" evidence="5">
    <location>
        <begin position="87"/>
        <end position="119"/>
    </location>
</feature>
<keyword evidence="3 5" id="KW-1133">Transmembrane helix</keyword>
<dbReference type="EMBL" id="SLWY01000002">
    <property type="protein sequence ID" value="TCO83334.1"/>
    <property type="molecule type" value="Genomic_DNA"/>
</dbReference>
<evidence type="ECO:0000313" key="8">
    <source>
        <dbReference type="Proteomes" id="UP000295765"/>
    </source>
</evidence>
<feature type="transmembrane region" description="Helical" evidence="5">
    <location>
        <begin position="61"/>
        <end position="81"/>
    </location>
</feature>
<keyword evidence="2 5" id="KW-0812">Transmembrane</keyword>
<feature type="transmembrane region" description="Helical" evidence="5">
    <location>
        <begin position="354"/>
        <end position="372"/>
    </location>
</feature>
<evidence type="ECO:0000256" key="1">
    <source>
        <dbReference type="ARBA" id="ARBA00004141"/>
    </source>
</evidence>
<feature type="transmembrane region" description="Helical" evidence="5">
    <location>
        <begin position="415"/>
        <end position="444"/>
    </location>
</feature>
<evidence type="ECO:0000259" key="6">
    <source>
        <dbReference type="PROSITE" id="PS50801"/>
    </source>
</evidence>
<dbReference type="AlphaFoldDB" id="A0A4R2LF84"/>
<dbReference type="InterPro" id="IPR011547">
    <property type="entry name" value="SLC26A/SulP_dom"/>
</dbReference>
<feature type="transmembrane region" description="Helical" evidence="5">
    <location>
        <begin position="378"/>
        <end position="395"/>
    </location>
</feature>
<organism evidence="7 8">
    <name type="scientific">Plasticicumulans lactativorans</name>
    <dbReference type="NCBI Taxonomy" id="1133106"/>
    <lineage>
        <taxon>Bacteria</taxon>
        <taxon>Pseudomonadati</taxon>
        <taxon>Pseudomonadota</taxon>
        <taxon>Gammaproteobacteria</taxon>
        <taxon>Candidatus Competibacteraceae</taxon>
        <taxon>Plasticicumulans</taxon>
    </lineage>
</organism>
<dbReference type="GO" id="GO:0016020">
    <property type="term" value="C:membrane"/>
    <property type="evidence" value="ECO:0007669"/>
    <property type="project" value="UniProtKB-SubCell"/>
</dbReference>
<proteinExistence type="predicted"/>
<feature type="transmembrane region" description="Helical" evidence="5">
    <location>
        <begin position="34"/>
        <end position="54"/>
    </location>
</feature>
<dbReference type="PANTHER" id="PTHR11814">
    <property type="entry name" value="SULFATE TRANSPORTER"/>
    <property type="match status" value="1"/>
</dbReference>
<dbReference type="OrthoDB" id="9769739at2"/>
<gene>
    <name evidence="7" type="ORF">EV699_10232</name>
</gene>
<evidence type="ECO:0000256" key="2">
    <source>
        <dbReference type="ARBA" id="ARBA00022692"/>
    </source>
</evidence>
<feature type="transmembrane region" description="Helical" evidence="5">
    <location>
        <begin position="320"/>
        <end position="342"/>
    </location>
</feature>
<evidence type="ECO:0000256" key="3">
    <source>
        <dbReference type="ARBA" id="ARBA00022989"/>
    </source>
</evidence>
<keyword evidence="4 5" id="KW-0472">Membrane</keyword>
<dbReference type="PROSITE" id="PS50801">
    <property type="entry name" value="STAS"/>
    <property type="match status" value="1"/>
</dbReference>